<gene>
    <name evidence="3" type="ORF">POCTA_138.1.T0130305</name>
</gene>
<dbReference type="EMBL" id="CAJJDP010000012">
    <property type="protein sequence ID" value="CAD8142125.1"/>
    <property type="molecule type" value="Genomic_DNA"/>
</dbReference>
<name>A0A8S1SN38_PAROT</name>
<accession>A0A8S1SN38</accession>
<evidence type="ECO:0000313" key="3">
    <source>
        <dbReference type="EMBL" id="CAD8142125.1"/>
    </source>
</evidence>
<dbReference type="PANTHER" id="PTHR23084">
    <property type="entry name" value="PHOSPHATIDYLINOSITOL-4-PHOSPHATE 5-KINASE RELATED"/>
    <property type="match status" value="1"/>
</dbReference>
<dbReference type="InterPro" id="IPR003409">
    <property type="entry name" value="MORN"/>
</dbReference>
<dbReference type="AlphaFoldDB" id="A0A8S1SN38"/>
<protein>
    <recommendedName>
        <fullName evidence="5">MORN repeat protein</fullName>
    </recommendedName>
</protein>
<feature type="coiled-coil region" evidence="2">
    <location>
        <begin position="121"/>
        <end position="163"/>
    </location>
</feature>
<feature type="coiled-coil region" evidence="2">
    <location>
        <begin position="220"/>
        <end position="294"/>
    </location>
</feature>
<keyword evidence="4" id="KW-1185">Reference proteome</keyword>
<evidence type="ECO:0008006" key="5">
    <source>
        <dbReference type="Google" id="ProtNLM"/>
    </source>
</evidence>
<comment type="caution">
    <text evidence="3">The sequence shown here is derived from an EMBL/GenBank/DDBJ whole genome shotgun (WGS) entry which is preliminary data.</text>
</comment>
<evidence type="ECO:0000256" key="1">
    <source>
        <dbReference type="ARBA" id="ARBA00022737"/>
    </source>
</evidence>
<proteinExistence type="predicted"/>
<reference evidence="3" key="1">
    <citation type="submission" date="2021-01" db="EMBL/GenBank/DDBJ databases">
        <authorList>
            <consortium name="Genoscope - CEA"/>
            <person name="William W."/>
        </authorList>
    </citation>
    <scope>NUCLEOTIDE SEQUENCE</scope>
</reference>
<evidence type="ECO:0000256" key="2">
    <source>
        <dbReference type="SAM" id="Coils"/>
    </source>
</evidence>
<dbReference type="OrthoDB" id="307302at2759"/>
<dbReference type="SMART" id="SM00698">
    <property type="entry name" value="MORN"/>
    <property type="match status" value="3"/>
</dbReference>
<dbReference type="PANTHER" id="PTHR23084:SF179">
    <property type="entry name" value="OS10G0565000 PROTEIN"/>
    <property type="match status" value="1"/>
</dbReference>
<keyword evidence="2" id="KW-0175">Coiled coil</keyword>
<dbReference type="Proteomes" id="UP000683925">
    <property type="component" value="Unassembled WGS sequence"/>
</dbReference>
<organism evidence="3 4">
    <name type="scientific">Paramecium octaurelia</name>
    <dbReference type="NCBI Taxonomy" id="43137"/>
    <lineage>
        <taxon>Eukaryota</taxon>
        <taxon>Sar</taxon>
        <taxon>Alveolata</taxon>
        <taxon>Ciliophora</taxon>
        <taxon>Intramacronucleata</taxon>
        <taxon>Oligohymenophorea</taxon>
        <taxon>Peniculida</taxon>
        <taxon>Parameciidae</taxon>
        <taxon>Paramecium</taxon>
    </lineage>
</organism>
<sequence length="623" mass="73598">MEQVELPLIFCQQHNDYMIEGVCYDYLSQQCRFMCKRCSRQNNNSNVQQKDQEFQKRQQQFQQILRQEKGQLNHYLDQKIQLLLGEFQAVIQSHLENIKKSFRDSLQQIDNYVSQLSNLSVEETKTTIQRQQEEINKLRDESIKKKSKQLNELKNKIIEIALNMENKIFEEHLLGQSLYQIPDLQTIFKNFDTNNLLLSFEQNYHLKYQYITEKDIEPMMESQKKVLKTIQDKNKEIEKDLKDQYQKIESELYNLQNNMLARFKKYQKWVIENNDQIEKNIQKAQINKTEIQMMTQNDFVNLGLVDLANKKLNNCLEEFRETLSEICHLGFYDIKVSLNQIETNFMLNLLPIRFQQGIKPMESNILRQYPDATHLQAKLNEKGNINGQAVIKQPDAITHIQVSSEEKQVGNSYKSYKNQSLFDFNLLNFFPDSQNRFDYQLTRKESGEEKYVDDKTQWSLEKVNNGKYKFNVYANQNNEIKFENVEIRNNKFEQNSIIIVKYSESKNLYEGQINNSFQYSGKGKLIENGIIKEGNWKNGQLDGIGIILQNGIEIYNGNFENGLKQGNGREFLISDLYYDGQFEKDEKHGEGKIVKKMGDQFITVEEKIKWKNGQSPNDVCKIF</sequence>
<keyword evidence="1" id="KW-0677">Repeat</keyword>
<evidence type="ECO:0000313" key="4">
    <source>
        <dbReference type="Proteomes" id="UP000683925"/>
    </source>
</evidence>